<protein>
    <submittedName>
        <fullName evidence="1">DUF2067 domain-containing protein</fullName>
    </submittedName>
</protein>
<evidence type="ECO:0000313" key="1">
    <source>
        <dbReference type="EMBL" id="HGZ60701.1"/>
    </source>
</evidence>
<dbReference type="EMBL" id="DTLS01000168">
    <property type="protein sequence ID" value="HGZ60701.1"/>
    <property type="molecule type" value="Genomic_DNA"/>
</dbReference>
<reference evidence="1" key="1">
    <citation type="journal article" date="2020" name="mSystems">
        <title>Genome- and Community-Level Interaction Insights into Carbon Utilization and Element Cycling Functions of Hydrothermarchaeota in Hydrothermal Sediment.</title>
        <authorList>
            <person name="Zhou Z."/>
            <person name="Liu Y."/>
            <person name="Xu W."/>
            <person name="Pan J."/>
            <person name="Luo Z.H."/>
            <person name="Li M."/>
        </authorList>
    </citation>
    <scope>NUCLEOTIDE SEQUENCE [LARGE SCALE GENOMIC DNA]</scope>
    <source>
        <strain evidence="1">SpSt-885</strain>
    </source>
</reference>
<proteinExistence type="predicted"/>
<sequence length="155" mass="17191">MSVERSIEAVRRILSKLLQELGRGGSITIVNISEAAKTLGVPVPIDSFMELLQLMNIKVKRTENELLIYEAIDKVQEIARDFFSTLKASRAVAAGKAAELIAVLSLFHDILPSEISNAGKELGLFEEKDGKLYLTKNWNDALKIFNNRDLFSSAP</sequence>
<dbReference type="InterPro" id="IPR019202">
    <property type="entry name" value="DUF2067"/>
</dbReference>
<organism evidence="1">
    <name type="scientific">Fervidicoccus fontis</name>
    <dbReference type="NCBI Taxonomy" id="683846"/>
    <lineage>
        <taxon>Archaea</taxon>
        <taxon>Thermoproteota</taxon>
        <taxon>Thermoprotei</taxon>
        <taxon>Fervidicoccales</taxon>
        <taxon>Fervidicoccaceae</taxon>
        <taxon>Fervidicoccus</taxon>
    </lineage>
</organism>
<gene>
    <name evidence="1" type="ORF">ENW83_05830</name>
</gene>
<dbReference type="AlphaFoldDB" id="A0A7J3SM55"/>
<dbReference type="Pfam" id="PF09840">
    <property type="entry name" value="DUF2067"/>
    <property type="match status" value="1"/>
</dbReference>
<comment type="caution">
    <text evidence="1">The sequence shown here is derived from an EMBL/GenBank/DDBJ whole genome shotgun (WGS) entry which is preliminary data.</text>
</comment>
<name>A0A7J3SM55_9CREN</name>
<accession>A0A7J3SM55</accession>